<feature type="binding site" description="in other chain" evidence="8">
    <location>
        <position position="297"/>
    </location>
    <ligand>
        <name>IMP</name>
        <dbReference type="ChEBI" id="CHEBI:58053"/>
        <note>ligand shared between dimeric partners</note>
    </ligand>
</feature>
<dbReference type="AlphaFoldDB" id="A0A7V0QQR0"/>
<protein>
    <recommendedName>
        <fullName evidence="8 10">Adenylosuccinate synthetase</fullName>
        <shortName evidence="8">AMPSase</shortName>
        <shortName evidence="8">AdSS</shortName>
        <ecNumber evidence="8 10">6.3.4.4</ecNumber>
    </recommendedName>
    <alternativeName>
        <fullName evidence="8">IMP--aspartate ligase</fullName>
    </alternativeName>
</protein>
<keyword evidence="6 8" id="KW-0460">Magnesium</keyword>
<dbReference type="HAMAP" id="MF_00011">
    <property type="entry name" value="Adenylosucc_synth"/>
    <property type="match status" value="1"/>
</dbReference>
<dbReference type="GO" id="GO:0000287">
    <property type="term" value="F:magnesium ion binding"/>
    <property type="evidence" value="ECO:0007669"/>
    <property type="project" value="UniProtKB-UniRule"/>
</dbReference>
<dbReference type="PANTHER" id="PTHR11846:SF0">
    <property type="entry name" value="ADENYLOSUCCINATE SYNTHETASE"/>
    <property type="match status" value="1"/>
</dbReference>
<feature type="binding site" description="in other chain" evidence="8">
    <location>
        <begin position="13"/>
        <end position="16"/>
    </location>
    <ligand>
        <name>IMP</name>
        <dbReference type="ChEBI" id="CHEBI:58053"/>
        <note>ligand shared between dimeric partners</note>
    </ligand>
</feature>
<dbReference type="EC" id="6.3.4.4" evidence="8 10"/>
<feature type="active site" description="Proton donor" evidence="8">
    <location>
        <position position="41"/>
    </location>
</feature>
<evidence type="ECO:0000256" key="8">
    <source>
        <dbReference type="HAMAP-Rule" id="MF_00011"/>
    </source>
</evidence>
<dbReference type="SUPFAM" id="SSF52540">
    <property type="entry name" value="P-loop containing nucleoside triphosphate hydrolases"/>
    <property type="match status" value="1"/>
</dbReference>
<organism evidence="11">
    <name type="scientific">Aerophobetes bacterium</name>
    <dbReference type="NCBI Taxonomy" id="2030807"/>
    <lineage>
        <taxon>Bacteria</taxon>
        <taxon>Candidatus Aerophobota</taxon>
    </lineage>
</organism>
<dbReference type="Gene3D" id="3.90.170.10">
    <property type="entry name" value="Adenylosuccinate Synthetase, subunit A, domain 3"/>
    <property type="match status" value="1"/>
</dbReference>
<dbReference type="Proteomes" id="UP000885660">
    <property type="component" value="Unassembled WGS sequence"/>
</dbReference>
<comment type="caution">
    <text evidence="11">The sequence shown here is derived from an EMBL/GenBank/DDBJ whole genome shotgun (WGS) entry which is preliminary data.</text>
</comment>
<evidence type="ECO:0000256" key="3">
    <source>
        <dbReference type="ARBA" id="ARBA00022723"/>
    </source>
</evidence>
<dbReference type="EMBL" id="DRBC01000100">
    <property type="protein sequence ID" value="HDN84450.1"/>
    <property type="molecule type" value="Genomic_DNA"/>
</dbReference>
<keyword evidence="4 8" id="KW-0547">Nucleotide-binding</keyword>
<comment type="subunit">
    <text evidence="1 8">Homodimer.</text>
</comment>
<evidence type="ECO:0000256" key="2">
    <source>
        <dbReference type="ARBA" id="ARBA00022598"/>
    </source>
</evidence>
<feature type="binding site" evidence="8">
    <location>
        <position position="142"/>
    </location>
    <ligand>
        <name>IMP</name>
        <dbReference type="ChEBI" id="CHEBI:58053"/>
        <note>ligand shared between dimeric partners</note>
    </ligand>
</feature>
<dbReference type="InterPro" id="IPR033128">
    <property type="entry name" value="Adenylosuccin_syn_Lys_AS"/>
</dbReference>
<comment type="similarity">
    <text evidence="8 10">Belongs to the adenylosuccinate synthetase family.</text>
</comment>
<dbReference type="PROSITE" id="PS01266">
    <property type="entry name" value="ADENYLOSUCCIN_SYN_1"/>
    <property type="match status" value="1"/>
</dbReference>
<dbReference type="SMART" id="SM00788">
    <property type="entry name" value="Adenylsucc_synt"/>
    <property type="match status" value="1"/>
</dbReference>
<dbReference type="InterPro" id="IPR042110">
    <property type="entry name" value="Adenylosuccinate_synth_dom2"/>
</dbReference>
<dbReference type="Gene3D" id="1.10.300.10">
    <property type="entry name" value="Adenylosuccinate Synthetase, subunit A, domain 2"/>
    <property type="match status" value="1"/>
</dbReference>
<keyword evidence="2 8" id="KW-0436">Ligase</keyword>
<evidence type="ECO:0000256" key="7">
    <source>
        <dbReference type="ARBA" id="ARBA00023134"/>
    </source>
</evidence>
<evidence type="ECO:0000256" key="10">
    <source>
        <dbReference type="RuleBase" id="RU000520"/>
    </source>
</evidence>
<feature type="binding site" evidence="8">
    <location>
        <position position="40"/>
    </location>
    <ligand>
        <name>Mg(2+)</name>
        <dbReference type="ChEBI" id="CHEBI:18420"/>
    </ligand>
</feature>
<dbReference type="GO" id="GO:0044208">
    <property type="term" value="P:'de novo' AMP biosynthetic process"/>
    <property type="evidence" value="ECO:0007669"/>
    <property type="project" value="UniProtKB-UniRule"/>
</dbReference>
<feature type="binding site" evidence="8">
    <location>
        <begin position="293"/>
        <end position="299"/>
    </location>
    <ligand>
        <name>substrate</name>
    </ligand>
</feature>
<keyword evidence="8" id="KW-0963">Cytoplasm</keyword>
<dbReference type="NCBIfam" id="NF002223">
    <property type="entry name" value="PRK01117.1"/>
    <property type="match status" value="1"/>
</dbReference>
<feature type="binding site" evidence="8">
    <location>
        <begin position="325"/>
        <end position="327"/>
    </location>
    <ligand>
        <name>GTP</name>
        <dbReference type="ChEBI" id="CHEBI:37565"/>
    </ligand>
</feature>
<comment type="function">
    <text evidence="8">Plays an important role in the de novo pathway of purine nucleotide biosynthesis. Catalyzes the first committed step in the biosynthesis of AMP from IMP.</text>
</comment>
<keyword evidence="5 8" id="KW-0658">Purine biosynthesis</keyword>
<feature type="binding site" evidence="8">
    <location>
        <position position="299"/>
    </location>
    <ligand>
        <name>GTP</name>
        <dbReference type="ChEBI" id="CHEBI:37565"/>
    </ligand>
</feature>
<feature type="active site" evidence="9">
    <location>
        <position position="139"/>
    </location>
</feature>
<evidence type="ECO:0000256" key="4">
    <source>
        <dbReference type="ARBA" id="ARBA00022741"/>
    </source>
</evidence>
<dbReference type="FunFam" id="1.10.300.10:FF:000001">
    <property type="entry name" value="Adenylosuccinate synthetase"/>
    <property type="match status" value="1"/>
</dbReference>
<feature type="binding site" evidence="8">
    <location>
        <begin position="40"/>
        <end position="42"/>
    </location>
    <ligand>
        <name>GTP</name>
        <dbReference type="ChEBI" id="CHEBI:37565"/>
    </ligand>
</feature>
<keyword evidence="7 8" id="KW-0342">GTP-binding</keyword>
<feature type="binding site" evidence="8">
    <location>
        <position position="13"/>
    </location>
    <ligand>
        <name>Mg(2+)</name>
        <dbReference type="ChEBI" id="CHEBI:18420"/>
    </ligand>
</feature>
<gene>
    <name evidence="8" type="primary">purA</name>
    <name evidence="11" type="ORF">ENG47_01675</name>
</gene>
<comment type="catalytic activity">
    <reaction evidence="8 10">
        <text>IMP + L-aspartate + GTP = N(6)-(1,2-dicarboxyethyl)-AMP + GDP + phosphate + 2 H(+)</text>
        <dbReference type="Rhea" id="RHEA:15753"/>
        <dbReference type="ChEBI" id="CHEBI:15378"/>
        <dbReference type="ChEBI" id="CHEBI:29991"/>
        <dbReference type="ChEBI" id="CHEBI:37565"/>
        <dbReference type="ChEBI" id="CHEBI:43474"/>
        <dbReference type="ChEBI" id="CHEBI:57567"/>
        <dbReference type="ChEBI" id="CHEBI:58053"/>
        <dbReference type="ChEBI" id="CHEBI:58189"/>
        <dbReference type="EC" id="6.3.4.4"/>
    </reaction>
</comment>
<comment type="pathway">
    <text evidence="8 10">Purine metabolism; AMP biosynthesis via de novo pathway; AMP from IMP: step 1/2.</text>
</comment>
<accession>A0A7V0QQR0</accession>
<evidence type="ECO:0000256" key="5">
    <source>
        <dbReference type="ARBA" id="ARBA00022755"/>
    </source>
</evidence>
<comment type="cofactor">
    <cofactor evidence="8">
        <name>Mg(2+)</name>
        <dbReference type="ChEBI" id="CHEBI:18420"/>
    </cofactor>
    <text evidence="8">Binds 1 Mg(2+) ion per subunit.</text>
</comment>
<dbReference type="GO" id="GO:0005737">
    <property type="term" value="C:cytoplasm"/>
    <property type="evidence" value="ECO:0007669"/>
    <property type="project" value="UniProtKB-SubCell"/>
</dbReference>
<feature type="binding site" description="in other chain" evidence="8">
    <location>
        <begin position="38"/>
        <end position="41"/>
    </location>
    <ligand>
        <name>IMP</name>
        <dbReference type="ChEBI" id="CHEBI:58053"/>
        <note>ligand shared between dimeric partners</note>
    </ligand>
</feature>
<dbReference type="Gene3D" id="3.40.440.10">
    <property type="entry name" value="Adenylosuccinate Synthetase, subunit A, domain 1"/>
    <property type="match status" value="1"/>
</dbReference>
<feature type="binding site" evidence="8">
    <location>
        <begin position="12"/>
        <end position="18"/>
    </location>
    <ligand>
        <name>GTP</name>
        <dbReference type="ChEBI" id="CHEBI:37565"/>
    </ligand>
</feature>
<dbReference type="InterPro" id="IPR018220">
    <property type="entry name" value="Adenylosuccin_syn_GTP-bd"/>
</dbReference>
<dbReference type="InterPro" id="IPR001114">
    <property type="entry name" value="Adenylosuccinate_synthetase"/>
</dbReference>
<dbReference type="PANTHER" id="PTHR11846">
    <property type="entry name" value="ADENYLOSUCCINATE SYNTHETASE"/>
    <property type="match status" value="1"/>
</dbReference>
<dbReference type="Pfam" id="PF00709">
    <property type="entry name" value="Adenylsucc_synt"/>
    <property type="match status" value="1"/>
</dbReference>
<dbReference type="FunFam" id="3.90.170.10:FF:000001">
    <property type="entry name" value="Adenylosuccinate synthetase"/>
    <property type="match status" value="1"/>
</dbReference>
<feature type="active site" description="Proton acceptor" evidence="8">
    <location>
        <position position="13"/>
    </location>
</feature>
<feature type="binding site" evidence="8">
    <location>
        <begin position="407"/>
        <end position="409"/>
    </location>
    <ligand>
        <name>GTP</name>
        <dbReference type="ChEBI" id="CHEBI:37565"/>
    </ligand>
</feature>
<evidence type="ECO:0000313" key="11">
    <source>
        <dbReference type="EMBL" id="HDN84450.1"/>
    </source>
</evidence>
<name>A0A7V0QQR0_UNCAE</name>
<dbReference type="GO" id="GO:0004019">
    <property type="term" value="F:adenylosuccinate synthase activity"/>
    <property type="evidence" value="ECO:0007669"/>
    <property type="project" value="UniProtKB-UniRule"/>
</dbReference>
<proteinExistence type="inferred from homology"/>
<evidence type="ECO:0000256" key="6">
    <source>
        <dbReference type="ARBA" id="ARBA00022842"/>
    </source>
</evidence>
<dbReference type="InterPro" id="IPR027417">
    <property type="entry name" value="P-loop_NTPase"/>
</dbReference>
<feature type="binding site" description="in other chain" evidence="8">
    <location>
        <position position="218"/>
    </location>
    <ligand>
        <name>IMP</name>
        <dbReference type="ChEBI" id="CHEBI:58053"/>
        <note>ligand shared between dimeric partners</note>
    </ligand>
</feature>
<sequence length="419" mass="46609">MANIVVVGTQWGDEGKGRVIDLFAKKVDAVVRYQGGSNAGHTVVVDGEKFVFHLIPSGILHPGKKSIIANGVVIDPEQLLKELEELRGRGIDTHNLYISTNAHVVMPYHKDLEVWEEKKRGKNKIGTTGKGIGPAYMDKAARRGIRMGDLLEKETLKEKLGLNLKVYHQLYGFDYSEDDLIQKLLEYGQKLKTYITDTSLLIHNLMRKGKDILFEGAQGTLLDIDHGTYPYVTSSNSTAGGVCTGAGIGPRDISKVFGVAKAYTTRVGEGPFPTEIKGEVGNLLRKRGGEYGATTGRPRRCGWFDAVILRYAARINSLDELILTKLDILDQLDKVKICVAYNCRGKIIKDFPGNFELWKECKPVYEEIEGWKEDTSKVNSYSELPSAARNYIKRIEQIGGVPIRLFSVGPQREEIFATT</sequence>
<feature type="binding site" description="in other chain" evidence="8">
    <location>
        <position position="233"/>
    </location>
    <ligand>
        <name>IMP</name>
        <dbReference type="ChEBI" id="CHEBI:58053"/>
        <note>ligand shared between dimeric partners</note>
    </ligand>
</feature>
<comment type="subcellular location">
    <subcellularLocation>
        <location evidence="8">Cytoplasm</location>
    </subcellularLocation>
</comment>
<dbReference type="GO" id="GO:0005525">
    <property type="term" value="F:GTP binding"/>
    <property type="evidence" value="ECO:0007669"/>
    <property type="project" value="UniProtKB-UniRule"/>
</dbReference>
<evidence type="ECO:0000256" key="9">
    <source>
        <dbReference type="PROSITE-ProRule" id="PRU10134"/>
    </source>
</evidence>
<dbReference type="UniPathway" id="UPA00075">
    <property type="reaction ID" value="UER00335"/>
</dbReference>
<feature type="binding site" description="in other chain" evidence="8">
    <location>
        <position position="128"/>
    </location>
    <ligand>
        <name>IMP</name>
        <dbReference type="ChEBI" id="CHEBI:58053"/>
        <note>ligand shared between dimeric partners</note>
    </ligand>
</feature>
<dbReference type="NCBIfam" id="NF010355">
    <property type="entry name" value="PRK13783.1"/>
    <property type="match status" value="1"/>
</dbReference>
<evidence type="ECO:0000256" key="1">
    <source>
        <dbReference type="ARBA" id="ARBA00011738"/>
    </source>
</evidence>
<reference evidence="11" key="1">
    <citation type="journal article" date="2020" name="mSystems">
        <title>Genome- and Community-Level Interaction Insights into Carbon Utilization and Element Cycling Functions of Hydrothermarchaeota in Hydrothermal Sediment.</title>
        <authorList>
            <person name="Zhou Z."/>
            <person name="Liu Y."/>
            <person name="Xu W."/>
            <person name="Pan J."/>
            <person name="Luo Z.H."/>
            <person name="Li M."/>
        </authorList>
    </citation>
    <scope>NUCLEOTIDE SEQUENCE [LARGE SCALE GENOMIC DNA]</scope>
    <source>
        <strain evidence="11">HyVt-219</strain>
    </source>
</reference>
<keyword evidence="3 8" id="KW-0479">Metal-binding</keyword>
<dbReference type="PROSITE" id="PS00513">
    <property type="entry name" value="ADENYLOSUCCIN_SYN_2"/>
    <property type="match status" value="1"/>
</dbReference>
<dbReference type="InterPro" id="IPR042109">
    <property type="entry name" value="Adenylosuccinate_synth_dom1"/>
</dbReference>
<dbReference type="NCBIfam" id="TIGR00184">
    <property type="entry name" value="purA"/>
    <property type="match status" value="1"/>
</dbReference>
<dbReference type="InterPro" id="IPR042111">
    <property type="entry name" value="Adenylosuccinate_synth_dom3"/>
</dbReference>
<dbReference type="GO" id="GO:0046040">
    <property type="term" value="P:IMP metabolic process"/>
    <property type="evidence" value="ECO:0007669"/>
    <property type="project" value="TreeGrafter"/>
</dbReference>
<dbReference type="CDD" id="cd03108">
    <property type="entry name" value="AdSS"/>
    <property type="match status" value="1"/>
</dbReference>